<dbReference type="Pfam" id="PF05193">
    <property type="entry name" value="Peptidase_M16_C"/>
    <property type="match status" value="2"/>
</dbReference>
<evidence type="ECO:0000256" key="3">
    <source>
        <dbReference type="ARBA" id="ARBA00022801"/>
    </source>
</evidence>
<feature type="domain" description="Peptidase M16 N-terminal" evidence="7">
    <location>
        <begin position="92"/>
        <end position="231"/>
    </location>
</feature>
<dbReference type="InterPro" id="IPR050626">
    <property type="entry name" value="Peptidase_M16"/>
</dbReference>
<dbReference type="InterPro" id="IPR007863">
    <property type="entry name" value="Peptidase_M16_C"/>
</dbReference>
<dbReference type="PANTHER" id="PTHR43690">
    <property type="entry name" value="NARDILYSIN"/>
    <property type="match status" value="1"/>
</dbReference>
<dbReference type="RefSeq" id="WP_221573202.1">
    <property type="nucleotide sequence ID" value="NZ_JAIGNK010000002.1"/>
</dbReference>
<feature type="domain" description="Peptidase M16 C-terminal" evidence="8">
    <location>
        <begin position="725"/>
        <end position="903"/>
    </location>
</feature>
<keyword evidence="6" id="KW-0732">Signal</keyword>
<feature type="chain" id="PRO_5045836951" evidence="6">
    <location>
        <begin position="28"/>
        <end position="989"/>
    </location>
</feature>
<proteinExistence type="inferred from homology"/>
<keyword evidence="2" id="KW-0645">Protease</keyword>
<dbReference type="EMBL" id="JAIGNK010000002">
    <property type="protein sequence ID" value="MBX7457769.1"/>
    <property type="molecule type" value="Genomic_DNA"/>
</dbReference>
<keyword evidence="10" id="KW-1185">Reference proteome</keyword>
<organism evidence="9 10">
    <name type="scientific">Qipengyuania polymorpha</name>
    <dbReference type="NCBI Taxonomy" id="2867234"/>
    <lineage>
        <taxon>Bacteria</taxon>
        <taxon>Pseudomonadati</taxon>
        <taxon>Pseudomonadota</taxon>
        <taxon>Alphaproteobacteria</taxon>
        <taxon>Sphingomonadales</taxon>
        <taxon>Erythrobacteraceae</taxon>
        <taxon>Qipengyuania</taxon>
    </lineage>
</organism>
<accession>A0ABS7IXL9</accession>
<dbReference type="SUPFAM" id="SSF63411">
    <property type="entry name" value="LuxS/MPP-like metallohydrolase"/>
    <property type="match status" value="4"/>
</dbReference>
<name>A0ABS7IXL9_9SPHN</name>
<dbReference type="InterPro" id="IPR011765">
    <property type="entry name" value="Pept_M16_N"/>
</dbReference>
<evidence type="ECO:0000256" key="6">
    <source>
        <dbReference type="SAM" id="SignalP"/>
    </source>
</evidence>
<evidence type="ECO:0000256" key="4">
    <source>
        <dbReference type="ARBA" id="ARBA00022833"/>
    </source>
</evidence>
<gene>
    <name evidence="9" type="ORF">K3152_05885</name>
</gene>
<evidence type="ECO:0000256" key="1">
    <source>
        <dbReference type="ARBA" id="ARBA00007261"/>
    </source>
</evidence>
<dbReference type="Pfam" id="PF00675">
    <property type="entry name" value="Peptidase_M16"/>
    <property type="match status" value="1"/>
</dbReference>
<dbReference type="Proteomes" id="UP000783253">
    <property type="component" value="Unassembled WGS sequence"/>
</dbReference>
<feature type="domain" description="Peptidase M16 C-terminal" evidence="8">
    <location>
        <begin position="246"/>
        <end position="428"/>
    </location>
</feature>
<evidence type="ECO:0000259" key="8">
    <source>
        <dbReference type="Pfam" id="PF05193"/>
    </source>
</evidence>
<dbReference type="InterPro" id="IPR011249">
    <property type="entry name" value="Metalloenz_LuxS/M16"/>
</dbReference>
<evidence type="ECO:0000259" key="7">
    <source>
        <dbReference type="Pfam" id="PF00675"/>
    </source>
</evidence>
<evidence type="ECO:0000313" key="9">
    <source>
        <dbReference type="EMBL" id="MBX7457769.1"/>
    </source>
</evidence>
<reference evidence="9 10" key="1">
    <citation type="submission" date="2021-08" db="EMBL/GenBank/DDBJ databases">
        <title>Comparative Genomics Analysis of the Genus Qipengyuania Reveals Extensive Genetic Diversity and Metabolic Versatility, Including the Description of Fifteen Novel Species.</title>
        <authorList>
            <person name="Liu Y."/>
        </authorList>
    </citation>
    <scope>NUCLEOTIDE SEQUENCE [LARGE SCALE GENOMIC DNA]</scope>
    <source>
        <strain evidence="9 10">1NDH17</strain>
    </source>
</reference>
<comment type="similarity">
    <text evidence="1">Belongs to the peptidase M16 family.</text>
</comment>
<sequence length="989" mass="108550">MTVSTRAVWRLALCLPLALLAPQGLTAQDAASADDVQVAVVPLPRPQSLQAEGETPWIYENSDVPRDEEWLFGKLDNGIRYGVRHNGVPPGQVSIRVRIDAGSLYENDDELGYAHLLEHLLFRESKYLGQSEAIYAWQRLGATFGSDTNAETSPTHTVYKLDLPEVDVAKLDESMKLLSGMVREPVLSDANVRAEVPIVLAEKRERGGIAERVTEQRMQTLFAGQRLAERIIIGTEDSLQAADGASVQAFYDRWYRPENTVVSVVGDLDPVLFATMVEKYFSGWTVEGKAAPAPAFGDPLAPAGADPANPVGDVAVIVEPTWQRFFTYGYFRPWRQVDDTIVYNEGRLRETLALQLIDRRLEAKARAGGNLLEANVSEAKISRSTHATIVNFVPLTEDWESALAEVRAVIADAVTNPPTQEEMDRELAGMEVAYTNMVEQRVNRAGAIYADELVGAVDIREAIAAPETFLMVFNSMRAKATPQMVLEETRKLFSGNVIRATYITPDAGDATEAELRTAMLAPVEADANARLAAQTIDFADLPAIGTPGDIVAREPHAIGDVERIEFANGVTALVLANDHEPGRVAVKVRFGAGMRAFDAEDAPYIALGEAALVSSGLGELGAEELDRVATGRKLGFDFDIGEGVFSFDAMTRKQDLADQLYLFAAKLGMPRWDRAPFVRAKAAAELAYQSYASQPGGVLTRDLEYLLYDRNPVFKTSTPEALDSVTLEGFREVWEPILTKGPVEVLVFGDFDREEAIEALSRTFGALPDRGVLSPEVLAREWNISDDSETVVRYHKGDANQAAAVFAWPVGGGMGGTRKSRQLTILTEVFNNRLMDAMRLETGASYAPNVQLDWPMDVDSGGTILGFAQMQPKDVPVLFAKAEQIARELTETPPTADELARATEPLRNRYERVATSNYFLLLELQGSTKDPRRMRALRGFLNDYSVTTPETMLALAREYFGGKPSWRMAVIPEGQTLATASRQSAQSGR</sequence>
<evidence type="ECO:0000313" key="10">
    <source>
        <dbReference type="Proteomes" id="UP000783253"/>
    </source>
</evidence>
<evidence type="ECO:0000256" key="2">
    <source>
        <dbReference type="ARBA" id="ARBA00022670"/>
    </source>
</evidence>
<comment type="caution">
    <text evidence="9">The sequence shown here is derived from an EMBL/GenBank/DDBJ whole genome shotgun (WGS) entry which is preliminary data.</text>
</comment>
<protein>
    <submittedName>
        <fullName evidence="9">Insulinase family protein</fullName>
    </submittedName>
</protein>
<keyword evidence="5" id="KW-0482">Metalloprotease</keyword>
<dbReference type="PANTHER" id="PTHR43690:SF34">
    <property type="entry name" value="ZINC PROTEASE PQQL-LIKE"/>
    <property type="match status" value="1"/>
</dbReference>
<keyword evidence="4" id="KW-0862">Zinc</keyword>
<evidence type="ECO:0000256" key="5">
    <source>
        <dbReference type="ARBA" id="ARBA00023049"/>
    </source>
</evidence>
<dbReference type="Gene3D" id="3.30.830.10">
    <property type="entry name" value="Metalloenzyme, LuxS/M16 peptidase-like"/>
    <property type="match status" value="4"/>
</dbReference>
<feature type="signal peptide" evidence="6">
    <location>
        <begin position="1"/>
        <end position="27"/>
    </location>
</feature>
<keyword evidence="3" id="KW-0378">Hydrolase</keyword>